<dbReference type="GO" id="GO:0004740">
    <property type="term" value="F:pyruvate dehydrogenase (acetyl-transferring) kinase activity"/>
    <property type="evidence" value="ECO:0000318"/>
    <property type="project" value="GO_Central"/>
</dbReference>
<organism evidence="8 9">
    <name type="scientific">Zea mays</name>
    <name type="common">Maize</name>
    <dbReference type="NCBI Taxonomy" id="4577"/>
    <lineage>
        <taxon>Eukaryota</taxon>
        <taxon>Viridiplantae</taxon>
        <taxon>Streptophyta</taxon>
        <taxon>Embryophyta</taxon>
        <taxon>Tracheophyta</taxon>
        <taxon>Spermatophyta</taxon>
        <taxon>Magnoliopsida</taxon>
        <taxon>Liliopsida</taxon>
        <taxon>Poales</taxon>
        <taxon>Poaceae</taxon>
        <taxon>PACMAD clade</taxon>
        <taxon>Panicoideae</taxon>
        <taxon>Andropogonodae</taxon>
        <taxon>Andropogoneae</taxon>
        <taxon>Tripsacinae</taxon>
        <taxon>Zea</taxon>
    </lineage>
</organism>
<keyword evidence="6" id="KW-0496">Mitochondrion</keyword>
<reference evidence="9" key="1">
    <citation type="journal article" date="2009" name="Science">
        <title>The B73 maize genome: complexity, diversity, and dynamics.</title>
        <authorList>
            <person name="Schnable P.S."/>
            <person name="Ware D."/>
            <person name="Fulton R.S."/>
            <person name="Stein J.C."/>
            <person name="Wei F."/>
            <person name="Pasternak S."/>
            <person name="Liang C."/>
            <person name="Zhang J."/>
            <person name="Fulton L."/>
            <person name="Graves T.A."/>
            <person name="Minx P."/>
            <person name="Reily A.D."/>
            <person name="Courtney L."/>
            <person name="Kruchowski S.S."/>
            <person name="Tomlinson C."/>
            <person name="Strong C."/>
            <person name="Delehaunty K."/>
            <person name="Fronick C."/>
            <person name="Courtney B."/>
            <person name="Rock S.M."/>
            <person name="Belter E."/>
            <person name="Du F."/>
            <person name="Kim K."/>
            <person name="Abbott R.M."/>
            <person name="Cotton M."/>
            <person name="Levy A."/>
            <person name="Marchetto P."/>
            <person name="Ochoa K."/>
            <person name="Jackson S.M."/>
            <person name="Gillam B."/>
            <person name="Chen W."/>
            <person name="Yan L."/>
            <person name="Higginbotham J."/>
            <person name="Cardenas M."/>
            <person name="Waligorski J."/>
            <person name="Applebaum E."/>
            <person name="Phelps L."/>
            <person name="Falcone J."/>
            <person name="Kanchi K."/>
            <person name="Thane T."/>
            <person name="Scimone A."/>
            <person name="Thane N."/>
            <person name="Henke J."/>
            <person name="Wang T."/>
            <person name="Ruppert J."/>
            <person name="Shah N."/>
            <person name="Rotter K."/>
            <person name="Hodges J."/>
            <person name="Ingenthron E."/>
            <person name="Cordes M."/>
            <person name="Kohlberg S."/>
            <person name="Sgro J."/>
            <person name="Delgado B."/>
            <person name="Mead K."/>
            <person name="Chinwalla A."/>
            <person name="Leonard S."/>
            <person name="Crouse K."/>
            <person name="Collura K."/>
            <person name="Kudrna D."/>
            <person name="Currie J."/>
            <person name="He R."/>
            <person name="Angelova A."/>
            <person name="Rajasekar S."/>
            <person name="Mueller T."/>
            <person name="Lomeli R."/>
            <person name="Scara G."/>
            <person name="Ko A."/>
            <person name="Delaney K."/>
            <person name="Wissotski M."/>
            <person name="Lopez G."/>
            <person name="Campos D."/>
            <person name="Braidotti M."/>
            <person name="Ashley E."/>
            <person name="Golser W."/>
            <person name="Kim H."/>
            <person name="Lee S."/>
            <person name="Lin J."/>
            <person name="Dujmic Z."/>
            <person name="Kim W."/>
            <person name="Talag J."/>
            <person name="Zuccolo A."/>
            <person name="Fan C."/>
            <person name="Sebastian A."/>
            <person name="Kramer M."/>
            <person name="Spiegel L."/>
            <person name="Nascimento L."/>
            <person name="Zutavern T."/>
            <person name="Miller B."/>
            <person name="Ambroise C."/>
            <person name="Muller S."/>
            <person name="Spooner W."/>
            <person name="Narechania A."/>
            <person name="Ren L."/>
            <person name="Wei S."/>
            <person name="Kumari S."/>
            <person name="Faga B."/>
            <person name="Levy M.J."/>
            <person name="McMahan L."/>
            <person name="Van Buren P."/>
            <person name="Vaughn M.W."/>
            <person name="Ying K."/>
            <person name="Yeh C.-T."/>
            <person name="Emrich S.J."/>
            <person name="Jia Y."/>
            <person name="Kalyanaraman A."/>
            <person name="Hsia A.-P."/>
            <person name="Barbazuk W.B."/>
            <person name="Baucom R.S."/>
            <person name="Brutnell T.P."/>
            <person name="Carpita N.C."/>
            <person name="Chaparro C."/>
            <person name="Chia J.-M."/>
            <person name="Deragon J.-M."/>
            <person name="Estill J.C."/>
            <person name="Fu Y."/>
            <person name="Jeddeloh J.A."/>
            <person name="Han Y."/>
            <person name="Lee H."/>
            <person name="Li P."/>
            <person name="Lisch D.R."/>
            <person name="Liu S."/>
            <person name="Liu Z."/>
            <person name="Nagel D.H."/>
            <person name="McCann M.C."/>
            <person name="SanMiguel P."/>
            <person name="Myers A.M."/>
            <person name="Nettleton D."/>
            <person name="Nguyen J."/>
            <person name="Penning B.W."/>
            <person name="Ponnala L."/>
            <person name="Schneider K.L."/>
            <person name="Schwartz D.C."/>
            <person name="Sharma A."/>
            <person name="Soderlund C."/>
            <person name="Springer N.M."/>
            <person name="Sun Q."/>
            <person name="Wang H."/>
            <person name="Waterman M."/>
            <person name="Westerman R."/>
            <person name="Wolfgruber T.K."/>
            <person name="Yang L."/>
            <person name="Yu Y."/>
            <person name="Zhang L."/>
            <person name="Zhou S."/>
            <person name="Zhu Q."/>
            <person name="Bennetzen J.L."/>
            <person name="Dawe R.K."/>
            <person name="Jiang J."/>
            <person name="Jiang N."/>
            <person name="Presting G.G."/>
            <person name="Wessler S.R."/>
            <person name="Aluru S."/>
            <person name="Martienssen R.A."/>
            <person name="Clifton S.W."/>
            <person name="McCombie W.R."/>
            <person name="Wing R.A."/>
            <person name="Wilson R.K."/>
        </authorList>
    </citation>
    <scope>NUCLEOTIDE SEQUENCE [LARGE SCALE GENOMIC DNA]</scope>
    <source>
        <strain evidence="9">cv. B73</strain>
    </source>
</reference>
<dbReference type="GO" id="GO:0010906">
    <property type="term" value="P:regulation of glucose metabolic process"/>
    <property type="evidence" value="ECO:0000318"/>
    <property type="project" value="GO_Central"/>
</dbReference>
<protein>
    <recommendedName>
        <fullName evidence="6">Protein-serine/threonine kinase</fullName>
        <ecNumber evidence="6">2.7.11.-</ecNumber>
    </recommendedName>
</protein>
<name>A0A804R651_MAIZE</name>
<sequence>MINMVKVRHNNVVPTMALGVQQLKKELGRSRKVPFEFDEIHEFLDRFYMSRIGIHMLIGSQPSNCFVKSLIYEGQHVALHDPKPEPGVIGLINTRLSPIQVAQAACEDARSVCLREYVSAPDINIYGDPNFTFPLAMKVAGYQEAASQEFSRICTALQRILLS</sequence>
<dbReference type="PANTHER" id="PTHR11947:SF3">
    <property type="entry name" value="[PYRUVATE DEHYDROGENASE (ACETYL-TRANSFERRING)] KINASE, MITOCHONDRIAL"/>
    <property type="match status" value="1"/>
</dbReference>
<proteinExistence type="inferred from homology"/>
<dbReference type="InterPro" id="IPR036784">
    <property type="entry name" value="AK/P_DHK_N_sf"/>
</dbReference>
<evidence type="ECO:0000313" key="9">
    <source>
        <dbReference type="Proteomes" id="UP000007305"/>
    </source>
</evidence>
<dbReference type="GO" id="GO:0005524">
    <property type="term" value="F:ATP binding"/>
    <property type="evidence" value="ECO:0007669"/>
    <property type="project" value="UniProtKB-UniRule"/>
</dbReference>
<keyword evidence="9" id="KW-1185">Reference proteome</keyword>
<dbReference type="SUPFAM" id="SSF69012">
    <property type="entry name" value="alpha-ketoacid dehydrogenase kinase, N-terminal domain"/>
    <property type="match status" value="1"/>
</dbReference>
<dbReference type="InterPro" id="IPR039028">
    <property type="entry name" value="BCKD/PDK"/>
</dbReference>
<dbReference type="Pfam" id="PF10436">
    <property type="entry name" value="BCDHK_Adom3"/>
    <property type="match status" value="1"/>
</dbReference>
<dbReference type="AlphaFoldDB" id="A0A804R651"/>
<dbReference type="GO" id="GO:0005759">
    <property type="term" value="C:mitochondrial matrix"/>
    <property type="evidence" value="ECO:0007669"/>
    <property type="project" value="UniProtKB-SubCell"/>
</dbReference>
<keyword evidence="3 6" id="KW-0418">Kinase</keyword>
<dbReference type="InterPro" id="IPR018955">
    <property type="entry name" value="BCDHK/PDK_N"/>
</dbReference>
<dbReference type="PANTHER" id="PTHR11947">
    <property type="entry name" value="PYRUVATE DEHYDROGENASE KINASE"/>
    <property type="match status" value="1"/>
</dbReference>
<evidence type="ECO:0000256" key="5">
    <source>
        <dbReference type="ARBA" id="ARBA00048201"/>
    </source>
</evidence>
<dbReference type="GO" id="GO:0010510">
    <property type="term" value="P:regulation of pyruvate decarboxylation to acetyl-CoA"/>
    <property type="evidence" value="ECO:0000318"/>
    <property type="project" value="GO_Central"/>
</dbReference>
<reference evidence="8" key="3">
    <citation type="submission" date="2021-05" db="UniProtKB">
        <authorList>
            <consortium name="EnsemblPlants"/>
        </authorList>
    </citation>
    <scope>IDENTIFICATION</scope>
    <source>
        <strain evidence="8">cv. B73</strain>
    </source>
</reference>
<evidence type="ECO:0000313" key="8">
    <source>
        <dbReference type="EnsemblPlants" id="Zm00001eb392210_P002"/>
    </source>
</evidence>
<dbReference type="Gene3D" id="1.20.140.20">
    <property type="entry name" value="Alpha-ketoacid/pyruvate dehydrogenase kinase, N-terminal domain"/>
    <property type="match status" value="1"/>
</dbReference>
<dbReference type="EC" id="2.7.11.-" evidence="6"/>
<dbReference type="Proteomes" id="UP000007305">
    <property type="component" value="Chromosome 9"/>
</dbReference>
<evidence type="ECO:0000259" key="7">
    <source>
        <dbReference type="Pfam" id="PF10436"/>
    </source>
</evidence>
<comment type="subcellular location">
    <subcellularLocation>
        <location evidence="6">Mitochondrion matrix</location>
    </subcellularLocation>
</comment>
<comment type="catalytic activity">
    <reaction evidence="5">
        <text>L-seryl-[pyruvate dehydrogenase E1 alpha subunit] + ATP = O-phospho-L-seryl-[pyruvate dehydrogenase E1 alpha subunit] + ADP + H(+)</text>
        <dbReference type="Rhea" id="RHEA:23052"/>
        <dbReference type="Rhea" id="RHEA-COMP:13689"/>
        <dbReference type="Rhea" id="RHEA-COMP:13690"/>
        <dbReference type="ChEBI" id="CHEBI:15378"/>
        <dbReference type="ChEBI" id="CHEBI:29999"/>
        <dbReference type="ChEBI" id="CHEBI:30616"/>
        <dbReference type="ChEBI" id="CHEBI:83421"/>
        <dbReference type="ChEBI" id="CHEBI:456216"/>
        <dbReference type="EC" id="2.7.11.2"/>
    </reaction>
</comment>
<evidence type="ECO:0000256" key="1">
    <source>
        <dbReference type="ARBA" id="ARBA00022679"/>
    </source>
</evidence>
<evidence type="ECO:0000256" key="2">
    <source>
        <dbReference type="ARBA" id="ARBA00022741"/>
    </source>
</evidence>
<dbReference type="InParanoid" id="A0A804R651"/>
<feature type="domain" description="Branched-chain alpha-ketoacid dehydrogenase kinase/Pyruvate dehydrogenase kinase N-terminal" evidence="7">
    <location>
        <begin position="2"/>
        <end position="59"/>
    </location>
</feature>
<comment type="similarity">
    <text evidence="6">Belongs to the PDK/BCKDK protein kinase family.</text>
</comment>
<reference evidence="8" key="2">
    <citation type="submission" date="2019-07" db="EMBL/GenBank/DDBJ databases">
        <authorList>
            <person name="Seetharam A."/>
            <person name="Woodhouse M."/>
            <person name="Cannon E."/>
        </authorList>
    </citation>
    <scope>NUCLEOTIDE SEQUENCE [LARGE SCALE GENOMIC DNA]</scope>
    <source>
        <strain evidence="8">cv. B73</strain>
    </source>
</reference>
<accession>A0A804R651</accession>
<dbReference type="EnsemblPlants" id="Zm00001eb392210_T002">
    <property type="protein sequence ID" value="Zm00001eb392210_P002"/>
    <property type="gene ID" value="Zm00001eb392210"/>
</dbReference>
<evidence type="ECO:0000256" key="3">
    <source>
        <dbReference type="ARBA" id="ARBA00022777"/>
    </source>
</evidence>
<keyword evidence="2 6" id="KW-0547">Nucleotide-binding</keyword>
<dbReference type="GO" id="GO:0005739">
    <property type="term" value="C:mitochondrion"/>
    <property type="evidence" value="ECO:0000318"/>
    <property type="project" value="GO_Central"/>
</dbReference>
<dbReference type="Gramene" id="Zm00001eb392210_T002">
    <property type="protein sequence ID" value="Zm00001eb392210_P002"/>
    <property type="gene ID" value="Zm00001eb392210"/>
</dbReference>
<evidence type="ECO:0000256" key="6">
    <source>
        <dbReference type="RuleBase" id="RU366032"/>
    </source>
</evidence>
<evidence type="ECO:0000256" key="4">
    <source>
        <dbReference type="ARBA" id="ARBA00022840"/>
    </source>
</evidence>
<keyword evidence="4 6" id="KW-0067">ATP-binding</keyword>
<keyword evidence="1 6" id="KW-0808">Transferase</keyword>